<accession>A0A4Y2MHP0</accession>
<reference evidence="1 2" key="1">
    <citation type="journal article" date="2019" name="Sci. Rep.">
        <title>Orb-weaving spider Araneus ventricosus genome elucidates the spidroin gene catalogue.</title>
        <authorList>
            <person name="Kono N."/>
            <person name="Nakamura H."/>
            <person name="Ohtoshi R."/>
            <person name="Moran D.A.P."/>
            <person name="Shinohara A."/>
            <person name="Yoshida Y."/>
            <person name="Fujiwara M."/>
            <person name="Mori M."/>
            <person name="Tomita M."/>
            <person name="Arakawa K."/>
        </authorList>
    </citation>
    <scope>NUCLEOTIDE SEQUENCE [LARGE SCALE GENOMIC DNA]</scope>
</reference>
<evidence type="ECO:0000313" key="2">
    <source>
        <dbReference type="Proteomes" id="UP000499080"/>
    </source>
</evidence>
<sequence>MVVASGWLLHTAAHGRHNQLIHLEFGLEVTVILLRTGPEKNGPQTRPKLTSSISQVRIVSHCLNVTSNMHNLEKIQDYNTIREKKKGIVFELLPRVP</sequence>
<dbReference type="EMBL" id="BGPR01007348">
    <property type="protein sequence ID" value="GBN26173.1"/>
    <property type="molecule type" value="Genomic_DNA"/>
</dbReference>
<proteinExistence type="predicted"/>
<name>A0A4Y2MHP0_ARAVE</name>
<protein>
    <submittedName>
        <fullName evidence="1">Uncharacterized protein</fullName>
    </submittedName>
</protein>
<comment type="caution">
    <text evidence="1">The sequence shown here is derived from an EMBL/GenBank/DDBJ whole genome shotgun (WGS) entry which is preliminary data.</text>
</comment>
<keyword evidence="2" id="KW-1185">Reference proteome</keyword>
<dbReference type="Proteomes" id="UP000499080">
    <property type="component" value="Unassembled WGS sequence"/>
</dbReference>
<evidence type="ECO:0000313" key="1">
    <source>
        <dbReference type="EMBL" id="GBN26173.1"/>
    </source>
</evidence>
<organism evidence="1 2">
    <name type="scientific">Araneus ventricosus</name>
    <name type="common">Orbweaver spider</name>
    <name type="synonym">Epeira ventricosa</name>
    <dbReference type="NCBI Taxonomy" id="182803"/>
    <lineage>
        <taxon>Eukaryota</taxon>
        <taxon>Metazoa</taxon>
        <taxon>Ecdysozoa</taxon>
        <taxon>Arthropoda</taxon>
        <taxon>Chelicerata</taxon>
        <taxon>Arachnida</taxon>
        <taxon>Araneae</taxon>
        <taxon>Araneomorphae</taxon>
        <taxon>Entelegynae</taxon>
        <taxon>Araneoidea</taxon>
        <taxon>Araneidae</taxon>
        <taxon>Araneus</taxon>
    </lineage>
</organism>
<dbReference type="AlphaFoldDB" id="A0A4Y2MHP0"/>
<gene>
    <name evidence="1" type="ORF">AVEN_30608_1</name>
</gene>